<feature type="transmembrane region" description="Helical" evidence="5">
    <location>
        <begin position="96"/>
        <end position="115"/>
    </location>
</feature>
<proteinExistence type="predicted"/>
<keyword evidence="4 5" id="KW-0472">Membrane</keyword>
<feature type="transmembrane region" description="Helical" evidence="5">
    <location>
        <begin position="227"/>
        <end position="245"/>
    </location>
</feature>
<dbReference type="InterPro" id="IPR003339">
    <property type="entry name" value="ABC/ECF_trnsptr_transmembrane"/>
</dbReference>
<reference evidence="6 7" key="1">
    <citation type="submission" date="2016-10" db="EMBL/GenBank/DDBJ databases">
        <authorList>
            <person name="de Groot N.N."/>
        </authorList>
    </citation>
    <scope>NUCLEOTIDE SEQUENCE [LARGE SCALE GENOMIC DNA]</scope>
    <source>
        <strain evidence="6 7">DSM 5522</strain>
    </source>
</reference>
<evidence type="ECO:0000313" key="7">
    <source>
        <dbReference type="Proteomes" id="UP000198838"/>
    </source>
</evidence>
<organism evidence="6 7">
    <name type="scientific">Acetitomaculum ruminis DSM 5522</name>
    <dbReference type="NCBI Taxonomy" id="1120918"/>
    <lineage>
        <taxon>Bacteria</taxon>
        <taxon>Bacillati</taxon>
        <taxon>Bacillota</taxon>
        <taxon>Clostridia</taxon>
        <taxon>Lachnospirales</taxon>
        <taxon>Lachnospiraceae</taxon>
        <taxon>Acetitomaculum</taxon>
    </lineage>
</organism>
<keyword evidence="3 5" id="KW-1133">Transmembrane helix</keyword>
<evidence type="ECO:0000256" key="3">
    <source>
        <dbReference type="ARBA" id="ARBA00022989"/>
    </source>
</evidence>
<dbReference type="EMBL" id="FOJY01000007">
    <property type="protein sequence ID" value="SFB03773.1"/>
    <property type="molecule type" value="Genomic_DNA"/>
</dbReference>
<protein>
    <submittedName>
        <fullName evidence="6">Energy-coupling factor transport system permease protein</fullName>
    </submittedName>
</protein>
<dbReference type="CDD" id="cd16914">
    <property type="entry name" value="EcfT"/>
    <property type="match status" value="1"/>
</dbReference>
<evidence type="ECO:0000256" key="5">
    <source>
        <dbReference type="SAM" id="Phobius"/>
    </source>
</evidence>
<sequence length="311" mass="35808">MEDNFSSYHPVISFFFFLFVICVSMFLMHPVFLAISFFSAFSYNLILYGIKKTLKNNLLFILPMMIIIALANPMFNHYGVTVITYLPTGNPVTLETIIYGIAMATMFCEVLLWFACYNEVMTSDKFIYLFGKIMPSISLMISMTLRFVPMLRNHMRVIANGQKCIGRDTSNGKTTDKIKNGVKKVSILTTWALENAIDRADSMRSRGYGLKGRTAFSIYRFDKRDRAILIVMILLAITFFVGNSTGNCYVSYDPIVKVKGIPLDLYSCITFLSYLTFCMLPVIVDLYDKYKWKALRNNINKKENRGYRLWT</sequence>
<keyword evidence="2 5" id="KW-0812">Transmembrane</keyword>
<dbReference type="GO" id="GO:0005886">
    <property type="term" value="C:plasma membrane"/>
    <property type="evidence" value="ECO:0007669"/>
    <property type="project" value="UniProtKB-ARBA"/>
</dbReference>
<dbReference type="RefSeq" id="WP_092871838.1">
    <property type="nucleotide sequence ID" value="NZ_FOJY01000007.1"/>
</dbReference>
<evidence type="ECO:0000256" key="1">
    <source>
        <dbReference type="ARBA" id="ARBA00004141"/>
    </source>
</evidence>
<feature type="transmembrane region" description="Helical" evidence="5">
    <location>
        <begin position="58"/>
        <end position="75"/>
    </location>
</feature>
<dbReference type="STRING" id="1120918.SAMN05216249_107115"/>
<dbReference type="Proteomes" id="UP000198838">
    <property type="component" value="Unassembled WGS sequence"/>
</dbReference>
<comment type="subcellular location">
    <subcellularLocation>
        <location evidence="1">Membrane</location>
        <topology evidence="1">Multi-pass membrane protein</topology>
    </subcellularLocation>
</comment>
<name>A0A1I0XUX0_9FIRM</name>
<feature type="transmembrane region" description="Helical" evidence="5">
    <location>
        <begin position="12"/>
        <end position="38"/>
    </location>
</feature>
<keyword evidence="7" id="KW-1185">Reference proteome</keyword>
<evidence type="ECO:0000313" key="6">
    <source>
        <dbReference type="EMBL" id="SFB03773.1"/>
    </source>
</evidence>
<gene>
    <name evidence="6" type="ORF">SAMN05216249_107115</name>
</gene>
<evidence type="ECO:0000256" key="4">
    <source>
        <dbReference type="ARBA" id="ARBA00023136"/>
    </source>
</evidence>
<evidence type="ECO:0000256" key="2">
    <source>
        <dbReference type="ARBA" id="ARBA00022692"/>
    </source>
</evidence>
<dbReference type="AlphaFoldDB" id="A0A1I0XUX0"/>
<accession>A0A1I0XUX0</accession>
<feature type="transmembrane region" description="Helical" evidence="5">
    <location>
        <begin position="265"/>
        <end position="287"/>
    </location>
</feature>
<dbReference type="OrthoDB" id="2039442at2"/>